<sequence length="265" mass="30366">MLYLLDQLANVINAIANVVYYFLWGSCFIGYCLVEGGIRAWHFMKCTGSELHRSYNRLLNSVLDVVEYFQGGTRDGLLNTRDFFLSCVSFFCGLLEGLGTVVLWLLMLLPRAIITILDYVLAFVVDTILARGWRLVYSLFHLSIGVALLLVLYMFRRYVYLLLIYLLQRTRTELRRKTLGAYLWIAHQLSRMWTVGSKPAINDGVTPSSGACVVCMERRTNIVILPCRHLCLCTECSEQMLRYTDLSSACPICRESIDGYLRVYV</sequence>
<feature type="domain" description="RING-type" evidence="5">
    <location>
        <begin position="212"/>
        <end position="254"/>
    </location>
</feature>
<evidence type="ECO:0000259" key="5">
    <source>
        <dbReference type="PROSITE" id="PS50089"/>
    </source>
</evidence>
<dbReference type="AlphaFoldDB" id="A0AAU9FIV8"/>
<dbReference type="SMART" id="SM00184">
    <property type="entry name" value="RING"/>
    <property type="match status" value="1"/>
</dbReference>
<protein>
    <submittedName>
        <fullName evidence="6">E3 ubiquitin-protein ligase SP1</fullName>
    </submittedName>
</protein>
<evidence type="ECO:0000313" key="7">
    <source>
        <dbReference type="Proteomes" id="UP001500889"/>
    </source>
</evidence>
<keyword evidence="4" id="KW-1133">Transmembrane helix</keyword>
<evidence type="ECO:0000256" key="2">
    <source>
        <dbReference type="ARBA" id="ARBA00022833"/>
    </source>
</evidence>
<organism evidence="6 7">
    <name type="scientific">Drosophila madeirensis</name>
    <name type="common">Fruit fly</name>
    <dbReference type="NCBI Taxonomy" id="30013"/>
    <lineage>
        <taxon>Eukaryota</taxon>
        <taxon>Metazoa</taxon>
        <taxon>Ecdysozoa</taxon>
        <taxon>Arthropoda</taxon>
        <taxon>Hexapoda</taxon>
        <taxon>Insecta</taxon>
        <taxon>Pterygota</taxon>
        <taxon>Neoptera</taxon>
        <taxon>Endopterygota</taxon>
        <taxon>Diptera</taxon>
        <taxon>Brachycera</taxon>
        <taxon>Muscomorpha</taxon>
        <taxon>Ephydroidea</taxon>
        <taxon>Drosophilidae</taxon>
        <taxon>Drosophila</taxon>
        <taxon>Sophophora</taxon>
    </lineage>
</organism>
<dbReference type="InterPro" id="IPR001841">
    <property type="entry name" value="Znf_RING"/>
</dbReference>
<evidence type="ECO:0000256" key="3">
    <source>
        <dbReference type="PROSITE-ProRule" id="PRU00175"/>
    </source>
</evidence>
<dbReference type="Proteomes" id="UP001500889">
    <property type="component" value="Chromosome U"/>
</dbReference>
<dbReference type="InterPro" id="IPR045194">
    <property type="entry name" value="MGRN1/RNF157-like"/>
</dbReference>
<dbReference type="PANTHER" id="PTHR22996">
    <property type="entry name" value="MAHOGUNIN"/>
    <property type="match status" value="1"/>
</dbReference>
<keyword evidence="1 3" id="KW-0479">Metal-binding</keyword>
<dbReference type="GO" id="GO:0016567">
    <property type="term" value="P:protein ubiquitination"/>
    <property type="evidence" value="ECO:0007669"/>
    <property type="project" value="TreeGrafter"/>
</dbReference>
<dbReference type="GO" id="GO:0061630">
    <property type="term" value="F:ubiquitin protein ligase activity"/>
    <property type="evidence" value="ECO:0007669"/>
    <property type="project" value="UniProtKB-EC"/>
</dbReference>
<feature type="transmembrane region" description="Helical" evidence="4">
    <location>
        <begin position="12"/>
        <end position="34"/>
    </location>
</feature>
<evidence type="ECO:0000256" key="4">
    <source>
        <dbReference type="SAM" id="Phobius"/>
    </source>
</evidence>
<name>A0AAU9FIV8_DROMD</name>
<feature type="transmembrane region" description="Helical" evidence="4">
    <location>
        <begin position="139"/>
        <end position="167"/>
    </location>
</feature>
<dbReference type="Pfam" id="PF13920">
    <property type="entry name" value="zf-C3HC4_3"/>
    <property type="match status" value="1"/>
</dbReference>
<dbReference type="PANTHER" id="PTHR22996:SF0">
    <property type="entry name" value="RE60872P-RELATED"/>
    <property type="match status" value="1"/>
</dbReference>
<dbReference type="Gene3D" id="3.30.40.10">
    <property type="entry name" value="Zinc/RING finger domain, C3HC4 (zinc finger)"/>
    <property type="match status" value="1"/>
</dbReference>
<proteinExistence type="predicted"/>
<keyword evidence="2" id="KW-0862">Zinc</keyword>
<dbReference type="GO" id="GO:0008270">
    <property type="term" value="F:zinc ion binding"/>
    <property type="evidence" value="ECO:0007669"/>
    <property type="project" value="UniProtKB-KW"/>
</dbReference>
<keyword evidence="7" id="KW-1185">Reference proteome</keyword>
<accession>A0AAU9FIV8</accession>
<gene>
    <name evidence="6" type="ORF">DMAD_13048</name>
</gene>
<dbReference type="SUPFAM" id="SSF57850">
    <property type="entry name" value="RING/U-box"/>
    <property type="match status" value="1"/>
</dbReference>
<dbReference type="EMBL" id="AP029264">
    <property type="protein sequence ID" value="BFF95702.1"/>
    <property type="molecule type" value="Genomic_DNA"/>
</dbReference>
<dbReference type="GO" id="GO:0005737">
    <property type="term" value="C:cytoplasm"/>
    <property type="evidence" value="ECO:0007669"/>
    <property type="project" value="TreeGrafter"/>
</dbReference>
<dbReference type="InterPro" id="IPR013083">
    <property type="entry name" value="Znf_RING/FYVE/PHD"/>
</dbReference>
<reference evidence="6 7" key="1">
    <citation type="submission" date="2024-02" db="EMBL/GenBank/DDBJ databases">
        <title>A chromosome-level genome assembly of Drosophila madeirensis, a fruit fly species endemic to Madeira island.</title>
        <authorList>
            <person name="Tomihara K."/>
            <person name="Llopart A."/>
            <person name="Yamamoto D."/>
        </authorList>
    </citation>
    <scope>NUCLEOTIDE SEQUENCE [LARGE SCALE GENOMIC DNA]</scope>
    <source>
        <strain evidence="6 7">RF1</strain>
    </source>
</reference>
<evidence type="ECO:0000256" key="1">
    <source>
        <dbReference type="ARBA" id="ARBA00022771"/>
    </source>
</evidence>
<keyword evidence="4" id="KW-0472">Membrane</keyword>
<feature type="transmembrane region" description="Helical" evidence="4">
    <location>
        <begin position="113"/>
        <end position="133"/>
    </location>
</feature>
<keyword evidence="1 3" id="KW-0863">Zinc-finger</keyword>
<feature type="transmembrane region" description="Helical" evidence="4">
    <location>
        <begin position="83"/>
        <end position="106"/>
    </location>
</feature>
<evidence type="ECO:0000313" key="6">
    <source>
        <dbReference type="EMBL" id="BFF95702.1"/>
    </source>
</evidence>
<keyword evidence="4" id="KW-0812">Transmembrane</keyword>
<dbReference type="PROSITE" id="PS50089">
    <property type="entry name" value="ZF_RING_2"/>
    <property type="match status" value="1"/>
</dbReference>